<dbReference type="GO" id="GO:0016102">
    <property type="term" value="P:diterpenoid biosynthetic process"/>
    <property type="evidence" value="ECO:0007669"/>
    <property type="project" value="InterPro"/>
</dbReference>
<dbReference type="Gene3D" id="1.10.600.10">
    <property type="entry name" value="Farnesyl Diphosphate Synthase"/>
    <property type="match status" value="2"/>
</dbReference>
<dbReference type="Pfam" id="PF01397">
    <property type="entry name" value="Terpene_synth"/>
    <property type="match status" value="1"/>
</dbReference>
<dbReference type="InterPro" id="IPR008949">
    <property type="entry name" value="Isoprenoid_synthase_dom_sf"/>
</dbReference>
<dbReference type="InterPro" id="IPR036965">
    <property type="entry name" value="Terpene_synth_N_sf"/>
</dbReference>
<proteinExistence type="predicted"/>
<dbReference type="SFLD" id="SFLDG01019">
    <property type="entry name" value="Terpene_Cyclase_Like_1_C_Termi"/>
    <property type="match status" value="1"/>
</dbReference>
<dbReference type="InterPro" id="IPR044814">
    <property type="entry name" value="Terpene_cyclase_plant_C1"/>
</dbReference>
<evidence type="ECO:0000259" key="4">
    <source>
        <dbReference type="Pfam" id="PF03936"/>
    </source>
</evidence>
<feature type="domain" description="Terpene synthase metal-binding" evidence="4">
    <location>
        <begin position="144"/>
        <end position="347"/>
    </location>
</feature>
<organism evidence="5 6">
    <name type="scientific">Acer saccharum</name>
    <name type="common">Sugar maple</name>
    <dbReference type="NCBI Taxonomy" id="4024"/>
    <lineage>
        <taxon>Eukaryota</taxon>
        <taxon>Viridiplantae</taxon>
        <taxon>Streptophyta</taxon>
        <taxon>Embryophyta</taxon>
        <taxon>Tracheophyta</taxon>
        <taxon>Spermatophyta</taxon>
        <taxon>Magnoliopsida</taxon>
        <taxon>eudicotyledons</taxon>
        <taxon>Gunneridae</taxon>
        <taxon>Pentapetalae</taxon>
        <taxon>rosids</taxon>
        <taxon>malvids</taxon>
        <taxon>Sapindales</taxon>
        <taxon>Sapindaceae</taxon>
        <taxon>Hippocastanoideae</taxon>
        <taxon>Acereae</taxon>
        <taxon>Acer</taxon>
    </lineage>
</organism>
<dbReference type="SUPFAM" id="SSF48239">
    <property type="entry name" value="Terpenoid cyclases/Protein prenyltransferases"/>
    <property type="match status" value="2"/>
</dbReference>
<reference evidence="5" key="1">
    <citation type="journal article" date="2022" name="Plant J.">
        <title>Strategies of tolerance reflected in two North American maple genomes.</title>
        <authorList>
            <person name="McEvoy S.L."/>
            <person name="Sezen U.U."/>
            <person name="Trouern-Trend A."/>
            <person name="McMahon S.M."/>
            <person name="Schaberg P.G."/>
            <person name="Yang J."/>
            <person name="Wegrzyn J.L."/>
            <person name="Swenson N.G."/>
        </authorList>
    </citation>
    <scope>NUCLEOTIDE SEQUENCE</scope>
    <source>
        <strain evidence="5">NS2018</strain>
    </source>
</reference>
<dbReference type="InterPro" id="IPR005630">
    <property type="entry name" value="Terpene_synthase_metal-bd"/>
</dbReference>
<feature type="domain" description="Terpene synthase metal-binding" evidence="4">
    <location>
        <begin position="568"/>
        <end position="799"/>
    </location>
</feature>
<keyword evidence="1" id="KW-0479">Metal-binding</keyword>
<dbReference type="GO" id="GO:0010333">
    <property type="term" value="F:terpene synthase activity"/>
    <property type="evidence" value="ECO:0007669"/>
    <property type="project" value="InterPro"/>
</dbReference>
<dbReference type="InterPro" id="IPR034741">
    <property type="entry name" value="Terpene_cyclase-like_1_C"/>
</dbReference>
<comment type="caution">
    <text evidence="5">The sequence shown here is derived from an EMBL/GenBank/DDBJ whole genome shotgun (WGS) entry which is preliminary data.</text>
</comment>
<dbReference type="CDD" id="cd00684">
    <property type="entry name" value="Terpene_cyclase_plant_C1"/>
    <property type="match status" value="1"/>
</dbReference>
<dbReference type="Proteomes" id="UP001168877">
    <property type="component" value="Unassembled WGS sequence"/>
</dbReference>
<dbReference type="GO" id="GO:0000287">
    <property type="term" value="F:magnesium ion binding"/>
    <property type="evidence" value="ECO:0007669"/>
    <property type="project" value="InterPro"/>
</dbReference>
<reference evidence="5" key="2">
    <citation type="submission" date="2023-06" db="EMBL/GenBank/DDBJ databases">
        <authorList>
            <person name="Swenson N.G."/>
            <person name="Wegrzyn J.L."/>
            <person name="Mcevoy S.L."/>
        </authorList>
    </citation>
    <scope>NUCLEOTIDE SEQUENCE</scope>
    <source>
        <strain evidence="5">NS2018</strain>
        <tissue evidence="5">Leaf</tissue>
    </source>
</reference>
<protein>
    <submittedName>
        <fullName evidence="5">Uncharacterized protein</fullName>
    </submittedName>
</protein>
<evidence type="ECO:0000256" key="1">
    <source>
        <dbReference type="ARBA" id="ARBA00022723"/>
    </source>
</evidence>
<dbReference type="Pfam" id="PF03936">
    <property type="entry name" value="Terpene_synth_C"/>
    <property type="match status" value="2"/>
</dbReference>
<dbReference type="InterPro" id="IPR001906">
    <property type="entry name" value="Terpene_synth_N"/>
</dbReference>
<name>A0AA39RR53_ACESA</name>
<keyword evidence="6" id="KW-1185">Reference proteome</keyword>
<dbReference type="PANTHER" id="PTHR31225">
    <property type="entry name" value="OS04G0344100 PROTEIN-RELATED"/>
    <property type="match status" value="1"/>
</dbReference>
<dbReference type="FunFam" id="1.10.600.10:FF:000007">
    <property type="entry name" value="Isoprene synthase, chloroplastic"/>
    <property type="match status" value="1"/>
</dbReference>
<gene>
    <name evidence="5" type="ORF">LWI29_013074</name>
</gene>
<evidence type="ECO:0000313" key="6">
    <source>
        <dbReference type="Proteomes" id="UP001168877"/>
    </source>
</evidence>
<dbReference type="SFLD" id="SFLDS00005">
    <property type="entry name" value="Isoprenoid_Synthase_Type_I"/>
    <property type="match status" value="1"/>
</dbReference>
<evidence type="ECO:0000259" key="3">
    <source>
        <dbReference type="Pfam" id="PF01397"/>
    </source>
</evidence>
<dbReference type="InterPro" id="IPR008930">
    <property type="entry name" value="Terpenoid_cyclase/PrenylTrfase"/>
</dbReference>
<evidence type="ECO:0000313" key="5">
    <source>
        <dbReference type="EMBL" id="KAK0578599.1"/>
    </source>
</evidence>
<dbReference type="EMBL" id="JAUESC010000385">
    <property type="protein sequence ID" value="KAK0578599.1"/>
    <property type="molecule type" value="Genomic_DNA"/>
</dbReference>
<sequence>MKSEVSNMAPERQSAHYKPNIWTHDFLQSLTSKYDEEEEYYRSRAEKLKEDVKHLFVEAVEVLAKLELIDTIRKLGLSHLFEDEIREALDTIASMENIIENLCGAEEDLLYVTALYFRLLRQHGYETSQGTYETFKIVAQVGRNLGLIENLNFTRDRLVESFMCAVGLVFQPNLSNFRKWLTKVVVFILVIDDIYDNYGSLEELQDFTNAVDRWDSRGIDEHLPNCMKLCFQALYDTTNQIAYEIQNEKGWNQVLPDLKKVWGDFCKALFVEAKWFNKGYTPTLQEYMSNAWISSSGTVLAVHSFFSIMNEPTKEMAHFLDKNQDLVYNSSIIIRLCNDLATSAEEEYYKSRAEKLKEDVKQLFVEAFEVLSKLELIDSLMKLGLSNLFEEEIREALDTIASMKNIENLCGVEEDLLYATALYFRLLRQHGYEISPDIFSGFMDEKGRFSTSKYTKIKGVIELYEASHLGLEGENILVKAKALTTKTLKCSVPSSALDSNLITKTVSHALELSAHWRVYWFDVKWHINMYENDRDMNQILFELAKLNFNMVQATLQNDPREIYRWWRNLGLIENLNFTRDRLVESFMCVVGLAFQPKLSNFRKWLTKVIVFILVIDDIYDNYGSLEELQDFTNAVDRWDSKEIHEHSRNCIKLCFRALYDTTNQIAYEIQKEKGWKQWAEFCKALFVETKWYNEGYTPTLQEYLSNAWISSSGTVLAVHSIFSIMNEPTEEMAHFLDKNQDLVYNSSLIIRLCNDLATSAAELERGDVASSILCYMREANVSEEVARNHIKAMISETWTKNNGQCFSRSPLLQSFVNITTNFARVAHSLYQYEDGFGVQDRDTKKTILSLLVEPMSM</sequence>
<dbReference type="PANTHER" id="PTHR31225:SF94">
    <property type="entry name" value="ALPHA-FARNESENE SYNTHASE"/>
    <property type="match status" value="1"/>
</dbReference>
<dbReference type="AlphaFoldDB" id="A0AA39RR53"/>
<dbReference type="SUPFAM" id="SSF48576">
    <property type="entry name" value="Terpenoid synthases"/>
    <property type="match status" value="2"/>
</dbReference>
<dbReference type="Gene3D" id="1.50.10.130">
    <property type="entry name" value="Terpene synthase, N-terminal domain"/>
    <property type="match status" value="1"/>
</dbReference>
<feature type="domain" description="Terpene synthase N-terminal" evidence="3">
    <location>
        <begin position="21"/>
        <end position="136"/>
    </location>
</feature>
<keyword evidence="2" id="KW-0460">Magnesium</keyword>
<dbReference type="SFLD" id="SFLDG01014">
    <property type="entry name" value="Terpene_Cyclase_Like_1_N-term"/>
    <property type="match status" value="1"/>
</dbReference>
<dbReference type="InterPro" id="IPR050148">
    <property type="entry name" value="Terpene_synthase-like"/>
</dbReference>
<evidence type="ECO:0000256" key="2">
    <source>
        <dbReference type="ARBA" id="ARBA00022842"/>
    </source>
</evidence>
<accession>A0AA39RR53</accession>